<gene>
    <name evidence="3" type="ORF">CcaverHIS019_0302390</name>
</gene>
<dbReference type="AlphaFoldDB" id="A0AA48KZ75"/>
<evidence type="ECO:0000259" key="2">
    <source>
        <dbReference type="PROSITE" id="PS51762"/>
    </source>
</evidence>
<dbReference type="PANTHER" id="PTHR10963:SF24">
    <property type="entry name" value="GLYCOSIDASE C21B10.07-RELATED"/>
    <property type="match status" value="1"/>
</dbReference>
<proteinExistence type="predicted"/>
<sequence length="377" mass="40412">MLLLLLLGGLGVGGAMIPTNTTFISQLDRALAHDTRQFGWAMQAAYEGLTFFDNFVFFSAEDPNHGMVQYVPHDVAFGEGLAFWTQNGTPGIQVEHWKNLPVGEKRHSVRITSKTAFAGGLFVFDLALLPHGCGVWPAVWMLGAGNNWPYSEGVHDPRQNQMTIHAAPGCTLNGDTSAYTGTLLNENCDSSKGSVGCSIRSDSNVSYGDGFNTAGGGIFALLWDGNGLKMWNWQRSAIPLDLTARAPQPLTWSKPVGVFDRATCNPYTFFHPQVIILNVNLCGDWAGSTYASSGCPYTCADRIADPKNLVNTVLIVNSIVVYQQTDGQSSTSSAGGFDSAVGASGPINPLHHRGQATRSEANIWLAVTAAMFGAMVV</sequence>
<dbReference type="GO" id="GO:0009251">
    <property type="term" value="P:glucan catabolic process"/>
    <property type="evidence" value="ECO:0007669"/>
    <property type="project" value="TreeGrafter"/>
</dbReference>
<dbReference type="RefSeq" id="XP_060455435.1">
    <property type="nucleotide sequence ID" value="XM_060598663.1"/>
</dbReference>
<accession>A0AA48KZ75</accession>
<reference evidence="3" key="1">
    <citation type="journal article" date="2023" name="BMC Genomics">
        <title>Chromosome-level genome assemblies of Cutaneotrichosporon spp. (Trichosporonales, Basidiomycota) reveal imbalanced evolution between nucleotide sequences and chromosome synteny.</title>
        <authorList>
            <person name="Kobayashi Y."/>
            <person name="Kayamori A."/>
            <person name="Aoki K."/>
            <person name="Shiwa Y."/>
            <person name="Matsutani M."/>
            <person name="Fujita N."/>
            <person name="Sugita T."/>
            <person name="Iwasaki W."/>
            <person name="Tanaka N."/>
            <person name="Takashima M."/>
        </authorList>
    </citation>
    <scope>NUCLEOTIDE SEQUENCE</scope>
    <source>
        <strain evidence="3">HIS019</strain>
    </source>
</reference>
<feature type="signal peptide" evidence="1">
    <location>
        <begin position="1"/>
        <end position="15"/>
    </location>
</feature>
<feature type="chain" id="PRO_5041402733" description="GH16 domain-containing protein" evidence="1">
    <location>
        <begin position="16"/>
        <end position="377"/>
    </location>
</feature>
<evidence type="ECO:0000256" key="1">
    <source>
        <dbReference type="SAM" id="SignalP"/>
    </source>
</evidence>
<keyword evidence="4" id="KW-1185">Reference proteome</keyword>
<dbReference type="KEGG" id="ccac:CcaHIS019_0302390"/>
<dbReference type="Gene3D" id="2.60.120.200">
    <property type="match status" value="1"/>
</dbReference>
<dbReference type="EMBL" id="AP028214">
    <property type="protein sequence ID" value="BEI90169.1"/>
    <property type="molecule type" value="Genomic_DNA"/>
</dbReference>
<dbReference type="GeneID" id="85494040"/>
<dbReference type="InterPro" id="IPR050546">
    <property type="entry name" value="Glycosyl_Hydrlase_16"/>
</dbReference>
<dbReference type="Proteomes" id="UP001233271">
    <property type="component" value="Chromosome 3"/>
</dbReference>
<keyword evidence="1" id="KW-0732">Signal</keyword>
<dbReference type="SUPFAM" id="SSF49899">
    <property type="entry name" value="Concanavalin A-like lectins/glucanases"/>
    <property type="match status" value="1"/>
</dbReference>
<name>A0AA48KZ75_9TREE</name>
<dbReference type="InterPro" id="IPR013320">
    <property type="entry name" value="ConA-like_dom_sf"/>
</dbReference>
<dbReference type="PROSITE" id="PS51762">
    <property type="entry name" value="GH16_2"/>
    <property type="match status" value="1"/>
</dbReference>
<organism evidence="3 4">
    <name type="scientific">Cutaneotrichosporon cavernicola</name>
    <dbReference type="NCBI Taxonomy" id="279322"/>
    <lineage>
        <taxon>Eukaryota</taxon>
        <taxon>Fungi</taxon>
        <taxon>Dikarya</taxon>
        <taxon>Basidiomycota</taxon>
        <taxon>Agaricomycotina</taxon>
        <taxon>Tremellomycetes</taxon>
        <taxon>Trichosporonales</taxon>
        <taxon>Trichosporonaceae</taxon>
        <taxon>Cutaneotrichosporon</taxon>
    </lineage>
</organism>
<protein>
    <recommendedName>
        <fullName evidence="2">GH16 domain-containing protein</fullName>
    </recommendedName>
</protein>
<dbReference type="GO" id="GO:0004553">
    <property type="term" value="F:hydrolase activity, hydrolyzing O-glycosyl compounds"/>
    <property type="evidence" value="ECO:0007669"/>
    <property type="project" value="InterPro"/>
</dbReference>
<feature type="domain" description="GH16" evidence="2">
    <location>
        <begin position="10"/>
        <end position="294"/>
    </location>
</feature>
<evidence type="ECO:0000313" key="3">
    <source>
        <dbReference type="EMBL" id="BEI90169.1"/>
    </source>
</evidence>
<evidence type="ECO:0000313" key="4">
    <source>
        <dbReference type="Proteomes" id="UP001233271"/>
    </source>
</evidence>
<dbReference type="InterPro" id="IPR000757">
    <property type="entry name" value="Beta-glucanase-like"/>
</dbReference>
<dbReference type="Pfam" id="PF26113">
    <property type="entry name" value="GH16_XgeA"/>
    <property type="match status" value="1"/>
</dbReference>
<dbReference type="PANTHER" id="PTHR10963">
    <property type="entry name" value="GLYCOSYL HYDROLASE-RELATED"/>
    <property type="match status" value="1"/>
</dbReference>